<proteinExistence type="predicted"/>
<evidence type="ECO:0000256" key="1">
    <source>
        <dbReference type="ARBA" id="ARBA00001933"/>
    </source>
</evidence>
<dbReference type="PANTHER" id="PTHR43277">
    <property type="entry name" value="ARGININE DECARBOXYLASE"/>
    <property type="match status" value="1"/>
</dbReference>
<dbReference type="EMBL" id="BAAAKJ010000054">
    <property type="protein sequence ID" value="GAA1387086.1"/>
    <property type="molecule type" value="Genomic_DNA"/>
</dbReference>
<organism evidence="4 5">
    <name type="scientific">Kitasatospora putterlickiae</name>
    <dbReference type="NCBI Taxonomy" id="221725"/>
    <lineage>
        <taxon>Bacteria</taxon>
        <taxon>Bacillati</taxon>
        <taxon>Actinomycetota</taxon>
        <taxon>Actinomycetes</taxon>
        <taxon>Kitasatosporales</taxon>
        <taxon>Streptomycetaceae</taxon>
        <taxon>Kitasatospora</taxon>
    </lineage>
</organism>
<dbReference type="Proteomes" id="UP001499863">
    <property type="component" value="Unassembled WGS sequence"/>
</dbReference>
<accession>A0ABN1XPT9</accession>
<dbReference type="InterPro" id="IPR036633">
    <property type="entry name" value="Prn/Lys/Arg_de-COase_C_sf"/>
</dbReference>
<dbReference type="PANTHER" id="PTHR43277:SF4">
    <property type="entry name" value="ARGININE DECARBOXYLASE"/>
    <property type="match status" value="1"/>
</dbReference>
<protein>
    <recommendedName>
        <fullName evidence="3">Orn/Lys/Arg decarboxylase C-terminal domain-containing protein</fullName>
    </recommendedName>
</protein>
<comment type="cofactor">
    <cofactor evidence="1">
        <name>pyridoxal 5'-phosphate</name>
        <dbReference type="ChEBI" id="CHEBI:597326"/>
    </cofactor>
</comment>
<comment type="caution">
    <text evidence="4">The sequence shown here is derived from an EMBL/GenBank/DDBJ whole genome shotgun (WGS) entry which is preliminary data.</text>
</comment>
<dbReference type="InterPro" id="IPR052357">
    <property type="entry name" value="Orn_Lys_Arg_decarboxylase-I"/>
</dbReference>
<dbReference type="InterPro" id="IPR008286">
    <property type="entry name" value="Prn/Lys/Arg_de-COase_C"/>
</dbReference>
<evidence type="ECO:0000313" key="4">
    <source>
        <dbReference type="EMBL" id="GAA1387086.1"/>
    </source>
</evidence>
<keyword evidence="2" id="KW-0663">Pyridoxal phosphate</keyword>
<dbReference type="SUPFAM" id="SSF55904">
    <property type="entry name" value="Ornithine decarboxylase C-terminal domain"/>
    <property type="match status" value="1"/>
</dbReference>
<name>A0ABN1XPT9_9ACTN</name>
<evidence type="ECO:0000259" key="3">
    <source>
        <dbReference type="Pfam" id="PF03711"/>
    </source>
</evidence>
<gene>
    <name evidence="4" type="ORF">GCM10009639_11730</name>
</gene>
<dbReference type="Pfam" id="PF03711">
    <property type="entry name" value="OKR_DC_1_C"/>
    <property type="match status" value="1"/>
</dbReference>
<evidence type="ECO:0000256" key="2">
    <source>
        <dbReference type="ARBA" id="ARBA00022898"/>
    </source>
</evidence>
<dbReference type="Gene3D" id="3.90.105.10">
    <property type="entry name" value="Molybdopterin biosynthesis moea protein, domain 2"/>
    <property type="match status" value="1"/>
</dbReference>
<feature type="domain" description="Orn/Lys/Arg decarboxylase C-terminal" evidence="3">
    <location>
        <begin position="2"/>
        <end position="46"/>
    </location>
</feature>
<keyword evidence="5" id="KW-1185">Reference proteome</keyword>
<reference evidence="4 5" key="1">
    <citation type="journal article" date="2019" name="Int. J. Syst. Evol. Microbiol.">
        <title>The Global Catalogue of Microorganisms (GCM) 10K type strain sequencing project: providing services to taxonomists for standard genome sequencing and annotation.</title>
        <authorList>
            <consortium name="The Broad Institute Genomics Platform"/>
            <consortium name="The Broad Institute Genome Sequencing Center for Infectious Disease"/>
            <person name="Wu L."/>
            <person name="Ma J."/>
        </authorList>
    </citation>
    <scope>NUCLEOTIDE SEQUENCE [LARGE SCALE GENOMIC DNA]</scope>
    <source>
        <strain evidence="4 5">JCM 12393</strain>
    </source>
</reference>
<evidence type="ECO:0000313" key="5">
    <source>
        <dbReference type="Proteomes" id="UP001499863"/>
    </source>
</evidence>
<sequence>MPVEKAPGRIAAEMLTPYPPGIPAALPGERLTEDVVEYLRGGRAAGMLVPDSADPGLNSVRVVVENGVD</sequence>